<dbReference type="PRINTS" id="PR00734">
    <property type="entry name" value="GLHYDRLASE7"/>
</dbReference>
<evidence type="ECO:0000256" key="8">
    <source>
        <dbReference type="ARBA" id="ARBA00023326"/>
    </source>
</evidence>
<dbReference type="EMBL" id="ONZQ02000002">
    <property type="protein sequence ID" value="SPN99067.1"/>
    <property type="molecule type" value="Genomic_DNA"/>
</dbReference>
<evidence type="ECO:0000256" key="2">
    <source>
        <dbReference type="ARBA" id="ARBA00006044"/>
    </source>
</evidence>
<dbReference type="PANTHER" id="PTHR33753">
    <property type="entry name" value="1,4-BETA-D-GLUCAN CELLOBIOHYDROLASE B"/>
    <property type="match status" value="1"/>
</dbReference>
<gene>
    <name evidence="11" type="ORF">DNG_02106</name>
</gene>
<evidence type="ECO:0000256" key="3">
    <source>
        <dbReference type="ARBA" id="ARBA00022729"/>
    </source>
</evidence>
<keyword evidence="5 9" id="KW-0136">Cellulose degradation</keyword>
<evidence type="ECO:0000259" key="10">
    <source>
        <dbReference type="Pfam" id="PF07859"/>
    </source>
</evidence>
<keyword evidence="3" id="KW-0732">Signal</keyword>
<dbReference type="Pfam" id="PF07859">
    <property type="entry name" value="Abhydrolase_3"/>
    <property type="match status" value="1"/>
</dbReference>
<dbReference type="InterPro" id="IPR029058">
    <property type="entry name" value="AB_hydrolase_fold"/>
</dbReference>
<sequence length="715" mass="78527">MGTEQPASEPPATTLWDRIDFCARMPLFLARFLIAFAFRVDRTLHWRQKLAVSFLQSARRTFPPARPRRSDQPNPTGVAIRAYCQKHHIGHTETTLRLDDISGDLGLDLPQPRLHLVARRSAPTTGPTLVYFHGGGYVTPIIPAGHMPFALKCAQASRAKDLLLLEYSLSPEHPYPAQLIQAVACLRYLLDDLRLRTEDIVIVGDSAGAHLASSLLLHIVKPSPYAAPIDLGGSQIKAVVFVSPWVMMDTDNPSYDANEKKDFISRARINEILPSWKPKAEDVWACPGEADGAAEAWAQVFPRAGAGPVKRAFWGVGSAEVILDSVKTFTDDFTGAETIFVNKGVDCSAFVGKDFIVVEGEGDAHAQPVLDSAVGYDKGNMMRAIMRWLESSRLYLLASTAKYEMFTLLNNEIAFDVELSSLDCGLNGALYFVMMEEDGGMGRYPTNTAGAEFGTGYCDSKCSQGLRFVGGKANNEGWIPSETDDTGGKGYYGACCSEVNVWDANSQSFAVSAHPCVDNVYHICDVDSCGGAFSEGPLSPDCDPIGCDFNPYRMGVKDFYGPGKTVDTTKRFTVVTQFTEYEVTRYFVQDGKRIDMPESAIDGVSGNSLNDEFCQKKAYVFDERDRFNELGGWPKFQEAMGGKWVLVMSIRDDHYSHMLWLDSTYPPERAGEIGTERGDCEGDSGDPNQIESTLGHATVTFSNIRFGPVGSTVDI</sequence>
<protein>
    <recommendedName>
        <fullName evidence="9">Glucanase</fullName>
        <ecNumber evidence="9">3.2.1.-</ecNumber>
    </recommendedName>
</protein>
<dbReference type="Proteomes" id="UP001187682">
    <property type="component" value="Unassembled WGS sequence"/>
</dbReference>
<comment type="similarity">
    <text evidence="2 9">Belongs to the glycosyl hydrolase 7 (cellulase C) family.</text>
</comment>
<dbReference type="Gene3D" id="2.70.100.10">
    <property type="entry name" value="Glycoside hydrolase, family 7, domain"/>
    <property type="match status" value="1"/>
</dbReference>
<evidence type="ECO:0000313" key="11">
    <source>
        <dbReference type="EMBL" id="SPN99067.1"/>
    </source>
</evidence>
<dbReference type="Pfam" id="PF00840">
    <property type="entry name" value="Glyco_hydro_7"/>
    <property type="match status" value="1"/>
</dbReference>
<dbReference type="InterPro" id="IPR037019">
    <property type="entry name" value="Glyco_hydro_7_sf"/>
</dbReference>
<evidence type="ECO:0000256" key="5">
    <source>
        <dbReference type="ARBA" id="ARBA00023001"/>
    </source>
</evidence>
<dbReference type="Gene3D" id="3.40.50.1820">
    <property type="entry name" value="alpha/beta hydrolase"/>
    <property type="match status" value="1"/>
</dbReference>
<comment type="caution">
    <text evidence="11">The sequence shown here is derived from an EMBL/GenBank/DDBJ whole genome shotgun (WGS) entry which is preliminary data.</text>
</comment>
<dbReference type="InterPro" id="IPR013094">
    <property type="entry name" value="AB_hydrolase_3"/>
</dbReference>
<dbReference type="PANTHER" id="PTHR33753:SF2">
    <property type="entry name" value="GLYCOSIDE HYDROLASE FAMILY 7 PROTEIN"/>
    <property type="match status" value="1"/>
</dbReference>
<dbReference type="GO" id="GO:0016162">
    <property type="term" value="F:cellulose 1,4-beta-cellobiosidase activity"/>
    <property type="evidence" value="ECO:0007669"/>
    <property type="project" value="UniProtKB-EC"/>
</dbReference>
<comment type="catalytic activity">
    <reaction evidence="1">
        <text>Hydrolysis of (1-&gt;4)-beta-D-glucosidic linkages in cellulose and cellotetraose, releasing cellobiose from the non-reducing ends of the chains.</text>
        <dbReference type="EC" id="3.2.1.91"/>
    </reaction>
</comment>
<evidence type="ECO:0000256" key="7">
    <source>
        <dbReference type="ARBA" id="ARBA00023295"/>
    </source>
</evidence>
<reference evidence="11" key="1">
    <citation type="submission" date="2018-03" db="EMBL/GenBank/DDBJ databases">
        <authorList>
            <person name="Guldener U."/>
        </authorList>
    </citation>
    <scope>NUCLEOTIDE SEQUENCE</scope>
</reference>
<feature type="domain" description="Alpha/beta hydrolase fold-3" evidence="10">
    <location>
        <begin position="129"/>
        <end position="290"/>
    </location>
</feature>
<evidence type="ECO:0000256" key="4">
    <source>
        <dbReference type="ARBA" id="ARBA00022801"/>
    </source>
</evidence>
<dbReference type="EC" id="3.2.1.-" evidence="9"/>
<dbReference type="SUPFAM" id="SSF49899">
    <property type="entry name" value="Concanavalin A-like lectins/glucanases"/>
    <property type="match status" value="1"/>
</dbReference>
<dbReference type="GO" id="GO:0030245">
    <property type="term" value="P:cellulose catabolic process"/>
    <property type="evidence" value="ECO:0007669"/>
    <property type="project" value="UniProtKB-KW"/>
</dbReference>
<dbReference type="InterPro" id="IPR013320">
    <property type="entry name" value="ConA-like_dom_sf"/>
</dbReference>
<dbReference type="SUPFAM" id="SSF53474">
    <property type="entry name" value="alpha/beta-Hydrolases"/>
    <property type="match status" value="1"/>
</dbReference>
<evidence type="ECO:0000313" key="12">
    <source>
        <dbReference type="Proteomes" id="UP001187682"/>
    </source>
</evidence>
<accession>A0AAE8MT14</accession>
<evidence type="ECO:0000256" key="9">
    <source>
        <dbReference type="RuleBase" id="RU361164"/>
    </source>
</evidence>
<evidence type="ECO:0000256" key="6">
    <source>
        <dbReference type="ARBA" id="ARBA00023277"/>
    </source>
</evidence>
<dbReference type="AlphaFoldDB" id="A0AAE8MT14"/>
<name>A0AAE8MT14_9PEZI</name>
<evidence type="ECO:0000256" key="1">
    <source>
        <dbReference type="ARBA" id="ARBA00001641"/>
    </source>
</evidence>
<organism evidence="11 12">
    <name type="scientific">Cephalotrichum gorgonifer</name>
    <dbReference type="NCBI Taxonomy" id="2041049"/>
    <lineage>
        <taxon>Eukaryota</taxon>
        <taxon>Fungi</taxon>
        <taxon>Dikarya</taxon>
        <taxon>Ascomycota</taxon>
        <taxon>Pezizomycotina</taxon>
        <taxon>Sordariomycetes</taxon>
        <taxon>Hypocreomycetidae</taxon>
        <taxon>Microascales</taxon>
        <taxon>Microascaceae</taxon>
        <taxon>Cephalotrichum</taxon>
    </lineage>
</organism>
<keyword evidence="7 9" id="KW-0326">Glycosidase</keyword>
<dbReference type="InterPro" id="IPR001722">
    <property type="entry name" value="Glyco_hydro_7"/>
</dbReference>
<keyword evidence="12" id="KW-1185">Reference proteome</keyword>
<keyword evidence="6" id="KW-0119">Carbohydrate metabolism</keyword>
<keyword evidence="4 9" id="KW-0378">Hydrolase</keyword>
<proteinExistence type="inferred from homology"/>
<keyword evidence="8 9" id="KW-0624">Polysaccharide degradation</keyword>